<accession>A0A1C3PGJ1</accession>
<name>A0A1C3PGJ1_9ACTN</name>
<feature type="compositionally biased region" description="Basic and acidic residues" evidence="1">
    <location>
        <begin position="72"/>
        <end position="81"/>
    </location>
</feature>
<dbReference type="AlphaFoldDB" id="A0A1C3PGJ1"/>
<dbReference type="Proteomes" id="UP000199013">
    <property type="component" value="Unassembled WGS sequence"/>
</dbReference>
<reference evidence="3" key="1">
    <citation type="submission" date="2016-02" db="EMBL/GenBank/DDBJ databases">
        <authorList>
            <person name="Wibberg D."/>
        </authorList>
    </citation>
    <scope>NUCLEOTIDE SEQUENCE [LARGE SCALE GENOMIC DNA]</scope>
</reference>
<evidence type="ECO:0000313" key="3">
    <source>
        <dbReference type="Proteomes" id="UP000199013"/>
    </source>
</evidence>
<organism evidence="2 3">
    <name type="scientific">Candidatus Protofrankia californiensis</name>
    <dbReference type="NCBI Taxonomy" id="1839754"/>
    <lineage>
        <taxon>Bacteria</taxon>
        <taxon>Bacillati</taxon>
        <taxon>Actinomycetota</taxon>
        <taxon>Actinomycetes</taxon>
        <taxon>Frankiales</taxon>
        <taxon>Frankiaceae</taxon>
        <taxon>Protofrankia</taxon>
    </lineage>
</organism>
<dbReference type="EMBL" id="FLUV01002576">
    <property type="protein sequence ID" value="SBW28951.1"/>
    <property type="molecule type" value="Genomic_DNA"/>
</dbReference>
<sequence>MTTAEARAAKPRLLTRCDGRAAGSCASIVPHAWQRGQRPAHLTDSAPHPLHRKPPEATRELDEPDALGRGTGGREDMARTV</sequence>
<feature type="region of interest" description="Disordered" evidence="1">
    <location>
        <begin position="34"/>
        <end position="81"/>
    </location>
</feature>
<evidence type="ECO:0000256" key="1">
    <source>
        <dbReference type="SAM" id="MobiDB-lite"/>
    </source>
</evidence>
<proteinExistence type="predicted"/>
<evidence type="ECO:0000313" key="2">
    <source>
        <dbReference type="EMBL" id="SBW28951.1"/>
    </source>
</evidence>
<protein>
    <submittedName>
        <fullName evidence="2">Uncharacterized protein</fullName>
    </submittedName>
</protein>
<gene>
    <name evidence="2" type="ORF">FDG2_6234</name>
</gene>
<keyword evidence="3" id="KW-1185">Reference proteome</keyword>